<dbReference type="Gene3D" id="2.170.16.10">
    <property type="entry name" value="Hedgehog/Intein (Hint) domain"/>
    <property type="match status" value="1"/>
</dbReference>
<keyword evidence="3" id="KW-1185">Reference proteome</keyword>
<dbReference type="KEGG" id="cth:Cthe_1928"/>
<sequence>MTGAACAGLGALGALAGKSIQCMSTVGKAINVTSKVMAALSFGMDGFDMLAMGVSLFDPSNALVEFNRKLHSSALYNGFQIAVNALAVFSAGAASTMKCFVAGTLILTVAGLVAIENIKAGDKVIATNLETFEVAEKTVLETYVRETTELLHLTINGEVIKTTFEHPFYVKDVGFVEAKELQVGDKLLDSKGNVLVVEEKKLEITDEPAKVYNFKVDDFHTYHVGNNGILVHNANYSKGMSSNIPDYIKDNRVPLDKETVLNSKEYQKTNIKVKGAQVYKKGDKYYYRDTFHTGEAAHLEVFDKRGNHIGEANPLTGELIPGTADPMKKIKIK</sequence>
<dbReference type="GO" id="GO:0003723">
    <property type="term" value="F:RNA binding"/>
    <property type="evidence" value="ECO:0007669"/>
    <property type="project" value="InterPro"/>
</dbReference>
<proteinExistence type="predicted"/>
<dbReference type="Pfam" id="PF07591">
    <property type="entry name" value="PT-HINT"/>
    <property type="match status" value="1"/>
</dbReference>
<dbReference type="STRING" id="203119.Cthe_1928"/>
<name>A3DGR7_ACET2</name>
<dbReference type="InterPro" id="IPR036844">
    <property type="entry name" value="Hint_dom_sf"/>
</dbReference>
<dbReference type="InterPro" id="IPR006141">
    <property type="entry name" value="Intein_N"/>
</dbReference>
<dbReference type="PROSITE" id="PS50818">
    <property type="entry name" value="INTEIN_C_TER"/>
    <property type="match status" value="1"/>
</dbReference>
<dbReference type="GO" id="GO:0043022">
    <property type="term" value="F:ribosome binding"/>
    <property type="evidence" value="ECO:0007669"/>
    <property type="project" value="InterPro"/>
</dbReference>
<reference evidence="2 3" key="2">
    <citation type="journal article" date="2013" name="Biotechnol. Biofuels">
        <title>Global transcriptome analysis of Clostridium thermocellum ATCC 27405 during growth on dilute acid pretreated Populus and switchgrass.</title>
        <authorList>
            <person name="Wilson C.M."/>
            <person name="Rodriguez M.Jr."/>
            <person name="Johnson C.M."/>
            <person name="Martin S.L."/>
            <person name="Chu T.M."/>
            <person name="Wolfinger R.D."/>
            <person name="Hauser L.J."/>
            <person name="Land M.L."/>
            <person name="Klingeman D.M."/>
            <person name="Syed M.H."/>
            <person name="Ragauskas A.J."/>
            <person name="Tschaplinski T.J."/>
            <person name="Mielenz J.R."/>
            <person name="Brown S.D."/>
        </authorList>
    </citation>
    <scope>NUCLEOTIDE SEQUENCE [LARGE SCALE GENOMIC DNA]</scope>
    <source>
        <strain evidence="3">ATCC 27405 / DSM 1237 / JCM 9322 / NBRC 103400 / NCIMB 10682 / NRRL B-4536 / VPI 7372</strain>
    </source>
</reference>
<dbReference type="OrthoDB" id="1760972at2"/>
<dbReference type="SUPFAM" id="SSF51294">
    <property type="entry name" value="Hedgehog/intein (Hint) domain"/>
    <property type="match status" value="1"/>
</dbReference>
<organism evidence="2 3">
    <name type="scientific">Acetivibrio thermocellus (strain ATCC 27405 / DSM 1237 / JCM 9322 / NBRC 103400 / NCIMB 10682 / NRRL B-4536 / VPI 7372)</name>
    <name type="common">Clostridium thermocellum</name>
    <dbReference type="NCBI Taxonomy" id="203119"/>
    <lineage>
        <taxon>Bacteria</taxon>
        <taxon>Bacillati</taxon>
        <taxon>Bacillota</taxon>
        <taxon>Clostridia</taxon>
        <taxon>Eubacteriales</taxon>
        <taxon>Oscillospiraceae</taxon>
        <taxon>Acetivibrio</taxon>
    </lineage>
</organism>
<dbReference type="InterPro" id="IPR036725">
    <property type="entry name" value="ColE3_ribonuclease_sf"/>
</dbReference>
<dbReference type="PROSITE" id="PS50817">
    <property type="entry name" value="INTEIN_N_TER"/>
    <property type="match status" value="1"/>
</dbReference>
<dbReference type="InterPro" id="IPR003587">
    <property type="entry name" value="Hint_dom_N"/>
</dbReference>
<evidence type="ECO:0000313" key="2">
    <source>
        <dbReference type="EMBL" id="ABN53146.1"/>
    </source>
</evidence>
<dbReference type="SMART" id="SM00306">
    <property type="entry name" value="HintN"/>
    <property type="match status" value="1"/>
</dbReference>
<evidence type="ECO:0000313" key="3">
    <source>
        <dbReference type="Proteomes" id="UP000002145"/>
    </source>
</evidence>
<dbReference type="HOGENOM" id="CLU_833445_0_0_9"/>
<feature type="domain" description="Hint" evidence="1">
    <location>
        <begin position="97"/>
        <end position="191"/>
    </location>
</feature>
<protein>
    <submittedName>
        <fullName evidence="2">Hedgehog/intein hint domain protein</fullName>
    </submittedName>
</protein>
<dbReference type="NCBIfam" id="TIGR01443">
    <property type="entry name" value="intein_Cterm"/>
    <property type="match status" value="1"/>
</dbReference>
<dbReference type="eggNOG" id="COG1372">
    <property type="taxonomic scope" value="Bacteria"/>
</dbReference>
<dbReference type="CDD" id="cd00081">
    <property type="entry name" value="Hint"/>
    <property type="match status" value="1"/>
</dbReference>
<dbReference type="AlphaFoldDB" id="A3DGR7"/>
<dbReference type="Gene3D" id="3.10.380.10">
    <property type="entry name" value="Colicin E3-like ribonuclease domain"/>
    <property type="match status" value="1"/>
</dbReference>
<dbReference type="GO" id="GO:0016788">
    <property type="term" value="F:hydrolase activity, acting on ester bonds"/>
    <property type="evidence" value="ECO:0007669"/>
    <property type="project" value="InterPro"/>
</dbReference>
<dbReference type="InterPro" id="IPR030934">
    <property type="entry name" value="Intein_C"/>
</dbReference>
<dbReference type="EMBL" id="CP000568">
    <property type="protein sequence ID" value="ABN53146.1"/>
    <property type="molecule type" value="Genomic_DNA"/>
</dbReference>
<dbReference type="Proteomes" id="UP000002145">
    <property type="component" value="Chromosome"/>
</dbReference>
<accession>A3DGR7</accession>
<dbReference type="GO" id="GO:0016539">
    <property type="term" value="P:intein-mediated protein splicing"/>
    <property type="evidence" value="ECO:0007669"/>
    <property type="project" value="InterPro"/>
</dbReference>
<evidence type="ECO:0000259" key="1">
    <source>
        <dbReference type="SMART" id="SM00306"/>
    </source>
</evidence>
<gene>
    <name evidence="2" type="ordered locus">Cthe_1928</name>
</gene>
<reference evidence="3" key="1">
    <citation type="submission" date="2007-02" db="EMBL/GenBank/DDBJ databases">
        <title>Complete sequence of Clostridium thermocellum ATCC 27405.</title>
        <authorList>
            <consortium name="US DOE Joint Genome Institute"/>
            <person name="Copeland A."/>
            <person name="Lucas S."/>
            <person name="Lapidus A."/>
            <person name="Barry K."/>
            <person name="Detter J.C."/>
            <person name="Glavina del Rio T."/>
            <person name="Hammon N."/>
            <person name="Israni S."/>
            <person name="Dalin E."/>
            <person name="Tice H."/>
            <person name="Pitluck S."/>
            <person name="Chertkov O."/>
            <person name="Brettin T."/>
            <person name="Bruce D."/>
            <person name="Han C."/>
            <person name="Tapia R."/>
            <person name="Gilna P."/>
            <person name="Schmutz J."/>
            <person name="Larimer F."/>
            <person name="Land M."/>
            <person name="Hauser L."/>
            <person name="Kyrpides N."/>
            <person name="Mikhailova N."/>
            <person name="Wu J.H.D."/>
            <person name="Newcomb M."/>
            <person name="Richardson P."/>
        </authorList>
    </citation>
    <scope>NUCLEOTIDE SEQUENCE [LARGE SCALE GENOMIC DNA]</scope>
    <source>
        <strain evidence="3">ATCC 27405 / DSM 1237 / JCM 9322 / NBRC 103400 / NCIMB 10682 / NRRL B-4536 / VPI 7372</strain>
    </source>
</reference>